<dbReference type="Proteomes" id="UP000284842">
    <property type="component" value="Unassembled WGS sequence"/>
</dbReference>
<dbReference type="AlphaFoldDB" id="A0A409Y768"/>
<name>A0A409Y768_9AGAR</name>
<gene>
    <name evidence="2" type="ORF">CVT24_003546</name>
</gene>
<evidence type="ECO:0000256" key="1">
    <source>
        <dbReference type="SAM" id="MobiDB-lite"/>
    </source>
</evidence>
<evidence type="ECO:0000313" key="2">
    <source>
        <dbReference type="EMBL" id="PPQ98915.1"/>
    </source>
</evidence>
<sequence>MTLRVYSNASFRQIQRRLYVLCSVQHRLASLSPTAEQQSNFCDLALSLLQQAATPNIHLNATCLIPESPQPHQHRPTPSYALVQHLPAGDWWSSLASVSDPVIIQPANAEVVAILPTPSSSNDTPVPTLGSYFTKPFTLKKPVNSSRWLTAGSFLDYGLYSSFAPSFDQDGEDIGRRKLGEVLWYRKEKISMRKALALATTPSETIDPALITPPSPAEQNTTAEPDHQLELEGLLPPEEVELLKSTLRDLELEKAIQKLLDHNQKALSRLEQLQIQRLTKHPTSQAEEGSEEWDTAHAILDSLTILAAFRPRTANDKTPSLIPSPAVMHKLHKTLALEPSQGWYGTLPPNRTNVLRDDSTVKIKPGGTTAVAPAVTTVSTPTTTATPTAANSFSNYPYTTPQQGAYRQTQTQYAFKTTQPAAYYNYIPTSMPTQQAYYGQQSYATGTTNQQPYGSGALQQSFSGYSWYNGQYGNVQSNAGSGRGTPQPATGGSVASPVPTNYTNFFNNPAGVAVQTPRTPAVANTVVGNAVNGTTIPQQTVPTLPVHLRATNSGTYNYQTPS</sequence>
<dbReference type="EMBL" id="NHTK01001374">
    <property type="protein sequence ID" value="PPQ98915.1"/>
    <property type="molecule type" value="Genomic_DNA"/>
</dbReference>
<organism evidence="2 3">
    <name type="scientific">Panaeolus cyanescens</name>
    <dbReference type="NCBI Taxonomy" id="181874"/>
    <lineage>
        <taxon>Eukaryota</taxon>
        <taxon>Fungi</taxon>
        <taxon>Dikarya</taxon>
        <taxon>Basidiomycota</taxon>
        <taxon>Agaricomycotina</taxon>
        <taxon>Agaricomycetes</taxon>
        <taxon>Agaricomycetidae</taxon>
        <taxon>Agaricales</taxon>
        <taxon>Agaricineae</taxon>
        <taxon>Galeropsidaceae</taxon>
        <taxon>Panaeolus</taxon>
    </lineage>
</organism>
<dbReference type="InParanoid" id="A0A409Y768"/>
<keyword evidence="3" id="KW-1185">Reference proteome</keyword>
<dbReference type="STRING" id="181874.A0A409Y768"/>
<comment type="caution">
    <text evidence="2">The sequence shown here is derived from an EMBL/GenBank/DDBJ whole genome shotgun (WGS) entry which is preliminary data.</text>
</comment>
<feature type="region of interest" description="Disordered" evidence="1">
    <location>
        <begin position="206"/>
        <end position="225"/>
    </location>
</feature>
<reference evidence="2 3" key="1">
    <citation type="journal article" date="2018" name="Evol. Lett.">
        <title>Horizontal gene cluster transfer increased hallucinogenic mushroom diversity.</title>
        <authorList>
            <person name="Reynolds H.T."/>
            <person name="Vijayakumar V."/>
            <person name="Gluck-Thaler E."/>
            <person name="Korotkin H.B."/>
            <person name="Matheny P.B."/>
            <person name="Slot J.C."/>
        </authorList>
    </citation>
    <scope>NUCLEOTIDE SEQUENCE [LARGE SCALE GENOMIC DNA]</scope>
    <source>
        <strain evidence="2 3">2629</strain>
    </source>
</reference>
<evidence type="ECO:0000313" key="3">
    <source>
        <dbReference type="Proteomes" id="UP000284842"/>
    </source>
</evidence>
<protein>
    <submittedName>
        <fullName evidence="2">Uncharacterized protein</fullName>
    </submittedName>
</protein>
<proteinExistence type="predicted"/>
<accession>A0A409Y768</accession>
<dbReference type="OrthoDB" id="21648at2759"/>